<dbReference type="PANTHER" id="PTHR43092:SF6">
    <property type="entry name" value="BLR1280 PROTEIN"/>
    <property type="match status" value="1"/>
</dbReference>
<organism evidence="3 4">
    <name type="scientific">Sphingomonas psychrotolerans</name>
    <dbReference type="NCBI Taxonomy" id="1327635"/>
    <lineage>
        <taxon>Bacteria</taxon>
        <taxon>Pseudomonadati</taxon>
        <taxon>Pseudomonadota</taxon>
        <taxon>Alphaproteobacteria</taxon>
        <taxon>Sphingomonadales</taxon>
        <taxon>Sphingomonadaceae</taxon>
        <taxon>Sphingomonas</taxon>
    </lineage>
</organism>
<protein>
    <submittedName>
        <fullName evidence="3">Aminotransferase</fullName>
    </submittedName>
</protein>
<gene>
    <name evidence="3" type="ORF">CVN68_21385</name>
</gene>
<feature type="domain" description="Aminotransferase class V" evidence="2">
    <location>
        <begin position="64"/>
        <end position="362"/>
    </location>
</feature>
<dbReference type="Gene3D" id="3.40.640.10">
    <property type="entry name" value="Type I PLP-dependent aspartate aminotransferase-like (Major domain)"/>
    <property type="match status" value="1"/>
</dbReference>
<dbReference type="RefSeq" id="WP_100283983.1">
    <property type="nucleotide sequence ID" value="NZ_CP024923.1"/>
</dbReference>
<dbReference type="InterPro" id="IPR015421">
    <property type="entry name" value="PyrdxlP-dep_Trfase_major"/>
</dbReference>
<name>A0A2K8MMC8_9SPHN</name>
<keyword evidence="3" id="KW-0808">Transferase</keyword>
<dbReference type="SUPFAM" id="SSF53383">
    <property type="entry name" value="PLP-dependent transferases"/>
    <property type="match status" value="1"/>
</dbReference>
<dbReference type="InterPro" id="IPR006311">
    <property type="entry name" value="TAT_signal"/>
</dbReference>
<proteinExistence type="predicted"/>
<dbReference type="InterPro" id="IPR015424">
    <property type="entry name" value="PyrdxlP-dep_Trfase"/>
</dbReference>
<dbReference type="Gene3D" id="3.90.1150.10">
    <property type="entry name" value="Aspartate Aminotransferase, domain 1"/>
    <property type="match status" value="1"/>
</dbReference>
<keyword evidence="3" id="KW-0032">Aminotransferase</keyword>
<dbReference type="PROSITE" id="PS51318">
    <property type="entry name" value="TAT"/>
    <property type="match status" value="1"/>
</dbReference>
<dbReference type="OrthoDB" id="9804366at2"/>
<dbReference type="EMBL" id="CP024923">
    <property type="protein sequence ID" value="ATY34194.1"/>
    <property type="molecule type" value="Genomic_DNA"/>
</dbReference>
<dbReference type="Pfam" id="PF00266">
    <property type="entry name" value="Aminotran_5"/>
    <property type="match status" value="1"/>
</dbReference>
<accession>A0A2K8MMC8</accession>
<dbReference type="InterPro" id="IPR000192">
    <property type="entry name" value="Aminotrans_V_dom"/>
</dbReference>
<evidence type="ECO:0000256" key="1">
    <source>
        <dbReference type="ARBA" id="ARBA00022898"/>
    </source>
</evidence>
<dbReference type="GO" id="GO:0008483">
    <property type="term" value="F:transaminase activity"/>
    <property type="evidence" value="ECO:0007669"/>
    <property type="project" value="UniProtKB-KW"/>
</dbReference>
<dbReference type="AlphaFoldDB" id="A0A2K8MMC8"/>
<sequence length="423" mass="46061">MAGIDRRSVLAGGLALPAVAATARATVPADRDGEAFWRSIAAEYGPPEGIVQLENGNWGMMPRPVLQAYQGTVARVNRDTSYYARRGMTRDLIAVRDQVAAAMGVKPQELAFTRNATEALETLILGYNRLRPGDAVLYADLDYDSMQHCMESLRGRRGVEIVRLALPEAATHETLVAAYAEAMAANPRLRLILLTHLSHRTGLVLPVREIAALARAKGIDVIVDAAHSWCQLDFSLADLDCDFIGVNGHKWLGAPLGVGFLHIREGALDRIDRHPANPATGRDDISARVHLGTYDFAASLTVPAALAFQQAIGSERRADRLRGLRNHWVAGARRVAGIEVLTPDDSRSHGGITSFRVKGVIDVAANMRIAKHLIERHRIFTVHRDGIASGACVRVTPALFTRPEDVDRLARALPDIVSVMQRG</sequence>
<dbReference type="KEGG" id="sphc:CVN68_21385"/>
<reference evidence="3 4" key="1">
    <citation type="submission" date="2017-11" db="EMBL/GenBank/DDBJ databases">
        <title>Complete genome sequence of Sphingomonas sp. Strain Cra20, a psychrotolerant potential plant growth promoting rhizobacteria.</title>
        <authorList>
            <person name="Luo Y."/>
        </authorList>
    </citation>
    <scope>NUCLEOTIDE SEQUENCE [LARGE SCALE GENOMIC DNA]</scope>
    <source>
        <strain evidence="3 4">Cra20</strain>
    </source>
</reference>
<keyword evidence="4" id="KW-1185">Reference proteome</keyword>
<keyword evidence="1" id="KW-0663">Pyridoxal phosphate</keyword>
<dbReference type="Proteomes" id="UP000229081">
    <property type="component" value="Chromosome"/>
</dbReference>
<dbReference type="InterPro" id="IPR015422">
    <property type="entry name" value="PyrdxlP-dep_Trfase_small"/>
</dbReference>
<evidence type="ECO:0000313" key="3">
    <source>
        <dbReference type="EMBL" id="ATY34194.1"/>
    </source>
</evidence>
<dbReference type="PANTHER" id="PTHR43092">
    <property type="entry name" value="L-CYSTEINE DESULFHYDRASE"/>
    <property type="match status" value="1"/>
</dbReference>
<evidence type="ECO:0000259" key="2">
    <source>
        <dbReference type="Pfam" id="PF00266"/>
    </source>
</evidence>
<evidence type="ECO:0000313" key="4">
    <source>
        <dbReference type="Proteomes" id="UP000229081"/>
    </source>
</evidence>